<dbReference type="AlphaFoldDB" id="A0A1B9I4B7"/>
<reference evidence="3" key="4">
    <citation type="submission" date="2024-02" db="EMBL/GenBank/DDBJ databases">
        <title>Comparative genomics of Cryptococcus and Kwoniella reveals pathogenesis evolution and contrasting modes of karyotype evolution via chromosome fusion or intercentromeric recombination.</title>
        <authorList>
            <person name="Coelho M.A."/>
            <person name="David-Palma M."/>
            <person name="Shea T."/>
            <person name="Bowers K."/>
            <person name="McGinley-Smith S."/>
            <person name="Mohammad A.W."/>
            <person name="Gnirke A."/>
            <person name="Yurkov A.M."/>
            <person name="Nowrousian M."/>
            <person name="Sun S."/>
            <person name="Cuomo C.A."/>
            <person name="Heitman J."/>
        </authorList>
    </citation>
    <scope>NUCLEOTIDE SEQUENCE</scope>
    <source>
        <strain evidence="3">CBS 10737</strain>
    </source>
</reference>
<feature type="chain" id="PRO_5008628323" evidence="1">
    <location>
        <begin position="22"/>
        <end position="241"/>
    </location>
</feature>
<name>A0A1B9I4B7_9TREE</name>
<dbReference type="EMBL" id="KI894010">
    <property type="protein sequence ID" value="OCF50358.1"/>
    <property type="molecule type" value="Genomic_DNA"/>
</dbReference>
<evidence type="ECO:0000313" key="3">
    <source>
        <dbReference type="EMBL" id="WWC71459.1"/>
    </source>
</evidence>
<evidence type="ECO:0000256" key="1">
    <source>
        <dbReference type="SAM" id="SignalP"/>
    </source>
</evidence>
<gene>
    <name evidence="2" type="ORF">I206_03679</name>
    <name evidence="3" type="ORF">I206_105415</name>
</gene>
<dbReference type="KEGG" id="kpin:30172048"/>
<dbReference type="RefSeq" id="XP_019011577.1">
    <property type="nucleotide sequence ID" value="XM_019155423.1"/>
</dbReference>
<accession>A0A1B9I4B7</accession>
<reference evidence="2" key="1">
    <citation type="submission" date="2013-07" db="EMBL/GenBank/DDBJ databases">
        <title>The Genome Sequence of Cryptococcus pinus CBS10737.</title>
        <authorList>
            <consortium name="The Broad Institute Genome Sequencing Platform"/>
            <person name="Cuomo C."/>
            <person name="Litvintseva A."/>
            <person name="Chen Y."/>
            <person name="Heitman J."/>
            <person name="Sun S."/>
            <person name="Springer D."/>
            <person name="Dromer F."/>
            <person name="Young S.K."/>
            <person name="Zeng Q."/>
            <person name="Gargeya S."/>
            <person name="Fitzgerald M."/>
            <person name="Abouelleil A."/>
            <person name="Alvarado L."/>
            <person name="Berlin A.M."/>
            <person name="Chapman S.B."/>
            <person name="Dewar J."/>
            <person name="Goldberg J."/>
            <person name="Griggs A."/>
            <person name="Gujja S."/>
            <person name="Hansen M."/>
            <person name="Howarth C."/>
            <person name="Imamovic A."/>
            <person name="Larimer J."/>
            <person name="McCowan C."/>
            <person name="Murphy C."/>
            <person name="Pearson M."/>
            <person name="Priest M."/>
            <person name="Roberts A."/>
            <person name="Saif S."/>
            <person name="Shea T."/>
            <person name="Sykes S."/>
            <person name="Wortman J."/>
            <person name="Nusbaum C."/>
            <person name="Birren B."/>
        </authorList>
    </citation>
    <scope>NUCLEOTIDE SEQUENCE [LARGE SCALE GENOMIC DNA]</scope>
    <source>
        <strain evidence="2">CBS 10737</strain>
    </source>
</reference>
<dbReference type="Proteomes" id="UP000094020">
    <property type="component" value="Chromosome 7"/>
</dbReference>
<dbReference type="EMBL" id="CP144525">
    <property type="protein sequence ID" value="WWC71459.1"/>
    <property type="molecule type" value="Genomic_DNA"/>
</dbReference>
<protein>
    <submittedName>
        <fullName evidence="2">Uncharacterized protein</fullName>
    </submittedName>
</protein>
<organism evidence="2">
    <name type="scientific">Kwoniella pini CBS 10737</name>
    <dbReference type="NCBI Taxonomy" id="1296096"/>
    <lineage>
        <taxon>Eukaryota</taxon>
        <taxon>Fungi</taxon>
        <taxon>Dikarya</taxon>
        <taxon>Basidiomycota</taxon>
        <taxon>Agaricomycotina</taxon>
        <taxon>Tremellomycetes</taxon>
        <taxon>Tremellales</taxon>
        <taxon>Cryptococcaceae</taxon>
        <taxon>Kwoniella</taxon>
    </lineage>
</organism>
<reference evidence="2" key="3">
    <citation type="submission" date="2016-07" db="EMBL/GenBank/DDBJ databases">
        <title>Evolution of pathogenesis and genome organization in the Tremellales.</title>
        <authorList>
            <person name="Cuomo C."/>
            <person name="Litvintseva A."/>
            <person name="Heitman J."/>
            <person name="Chen Y."/>
            <person name="Sun S."/>
            <person name="Springer D."/>
            <person name="Dromer F."/>
            <person name="Young S."/>
            <person name="Zeng Q."/>
            <person name="Chapman S."/>
            <person name="Gujja S."/>
            <person name="Saif S."/>
            <person name="Birren B."/>
        </authorList>
    </citation>
    <scope>NUCLEOTIDE SEQUENCE</scope>
    <source>
        <strain evidence="2">CBS 10737</strain>
    </source>
</reference>
<dbReference type="OrthoDB" id="10620798at2759"/>
<feature type="signal peptide" evidence="1">
    <location>
        <begin position="1"/>
        <end position="21"/>
    </location>
</feature>
<evidence type="ECO:0000313" key="2">
    <source>
        <dbReference type="EMBL" id="OCF50358.1"/>
    </source>
</evidence>
<proteinExistence type="predicted"/>
<sequence>MILVRLALFVLFLTRLDLVYCDTCEPITATATATQTATVTGPTVVTVTTTVHVVQCTETQSHTTTITDHRRTDTYTTTTRTPTVTRTSTVATHHITVTSPGRTIFVPCPTTRVGSTEDEKRQWADKNGLSNSKRLQLGLPLAKPHYKKQVQPSDRVPGRNNRVIASCTPTYITETETNRITTTLIPTTTVTTTSCAWTTTKDTTSYGRTTVTDTSTHIQTRVGPATTTIQPVTTTQSMYMS</sequence>
<dbReference type="GeneID" id="30172048"/>
<evidence type="ECO:0000313" key="4">
    <source>
        <dbReference type="Proteomes" id="UP000094020"/>
    </source>
</evidence>
<keyword evidence="4" id="KW-1185">Reference proteome</keyword>
<reference evidence="3" key="2">
    <citation type="submission" date="2013-07" db="EMBL/GenBank/DDBJ databases">
        <authorList>
            <consortium name="The Broad Institute Genome Sequencing Platform"/>
            <person name="Cuomo C."/>
            <person name="Litvintseva A."/>
            <person name="Chen Y."/>
            <person name="Heitman J."/>
            <person name="Sun S."/>
            <person name="Springer D."/>
            <person name="Dromer F."/>
            <person name="Young S.K."/>
            <person name="Zeng Q."/>
            <person name="Gargeya S."/>
            <person name="Fitzgerald M."/>
            <person name="Abouelleil A."/>
            <person name="Alvarado L."/>
            <person name="Berlin A.M."/>
            <person name="Chapman S.B."/>
            <person name="Dewar J."/>
            <person name="Goldberg J."/>
            <person name="Griggs A."/>
            <person name="Gujja S."/>
            <person name="Hansen M."/>
            <person name="Howarth C."/>
            <person name="Imamovic A."/>
            <person name="Larimer J."/>
            <person name="McCowan C."/>
            <person name="Murphy C."/>
            <person name="Pearson M."/>
            <person name="Priest M."/>
            <person name="Roberts A."/>
            <person name="Saif S."/>
            <person name="Shea T."/>
            <person name="Sykes S."/>
            <person name="Wortman J."/>
            <person name="Nusbaum C."/>
            <person name="Birren B."/>
        </authorList>
    </citation>
    <scope>NUCLEOTIDE SEQUENCE</scope>
    <source>
        <strain evidence="3">CBS 10737</strain>
    </source>
</reference>
<keyword evidence="1" id="KW-0732">Signal</keyword>